<name>A0A8S5NJD4_9CAUD</name>
<evidence type="ECO:0000313" key="1">
    <source>
        <dbReference type="EMBL" id="DAD94801.1"/>
    </source>
</evidence>
<protein>
    <submittedName>
        <fullName evidence="1">Uncharacterized protein</fullName>
    </submittedName>
</protein>
<dbReference type="EMBL" id="BK015181">
    <property type="protein sequence ID" value="DAD94801.1"/>
    <property type="molecule type" value="Genomic_DNA"/>
</dbReference>
<accession>A0A8S5NJD4</accession>
<sequence length="502" mass="58092">MIMKDTILNMLENEPLVKKAFLLLLEETPEDKQDELLNAINASFEKGEPYQALEERIDKMLLDEYTEGLKKGTKEAVYWLMEHFPLSELGSEIGNVKGFDYRALFLYQYDKEGNYFTDVNNGTEKWVSIKSEYQAFEKKIFSRIELKKQLQKLEKQAEKRKANLKETLLYQKYTNIDSIRHKLENKVSHNMANELLKIAYSLGYKKPEHFEEWEDVGMLCDYYRTNVLKAPNYGNTILEVNMQNVLRKYYNNDSIVIEHGAQAPKLSKQLKKAGVTATNEELIAFNEFKQWLGCVADVSRPNEVILLDMGDFTIPNNVDNWAFQDSCNTSGSCAGNGTALVLKAMGYKYLKLYRYDLDTEEANPLARAYFKAKYGELAHAGMYSKGRNHTNRIGYTAYDFTSLLLATVFKRKLKHFKRILGQTLESGSEFEDAYNEEINYWSNMSGANDYKTLGTASILEEDSYSKWADEIHDLDMSIITNYDDTADKFEARIKELKEKFND</sequence>
<reference evidence="1" key="1">
    <citation type="journal article" date="2021" name="Proc. Natl. Acad. Sci. U.S.A.">
        <title>A Catalog of Tens of Thousands of Viruses from Human Metagenomes Reveals Hidden Associations with Chronic Diseases.</title>
        <authorList>
            <person name="Tisza M.J."/>
            <person name="Buck C.B."/>
        </authorList>
    </citation>
    <scope>NUCLEOTIDE SEQUENCE</scope>
    <source>
        <strain evidence="1">CtK0l2</strain>
    </source>
</reference>
<proteinExistence type="predicted"/>
<organism evidence="1">
    <name type="scientific">Siphoviridae sp. ctK0l2</name>
    <dbReference type="NCBI Taxonomy" id="2826243"/>
    <lineage>
        <taxon>Viruses</taxon>
        <taxon>Duplodnaviria</taxon>
        <taxon>Heunggongvirae</taxon>
        <taxon>Uroviricota</taxon>
        <taxon>Caudoviricetes</taxon>
    </lineage>
</organism>